<dbReference type="Proteomes" id="UP000077363">
    <property type="component" value="Chromosome"/>
</dbReference>
<accession>A0A172T9X0</accession>
<dbReference type="RefSeq" id="WP_064014870.1">
    <property type="nucleotide sequence ID" value="NZ_CP011387.1"/>
</dbReference>
<name>A0A172T9X0_9DEIO</name>
<dbReference type="EMBL" id="CP011387">
    <property type="protein sequence ID" value="ANE43801.1"/>
    <property type="molecule type" value="Genomic_DNA"/>
</dbReference>
<keyword evidence="2" id="KW-1185">Reference proteome</keyword>
<dbReference type="PATRIC" id="fig|1182568.3.peg.1757"/>
<dbReference type="OrthoDB" id="470767at2"/>
<gene>
    <name evidence="1" type="ORF">SU48_08450</name>
</gene>
<proteinExistence type="predicted"/>
<sequence length="113" mass="12922">MIADALYCKLYLDANLGKRRLIEVVAQIIQGDMALSELKSDVFDLYVKENESAVEGSGDFIQFRFYIEVDVSQQFKRTQQAYKQELADLIQTMLNLGFKVVPACSFEDELPRS</sequence>
<evidence type="ECO:0000313" key="1">
    <source>
        <dbReference type="EMBL" id="ANE43801.1"/>
    </source>
</evidence>
<evidence type="ECO:0000313" key="2">
    <source>
        <dbReference type="Proteomes" id="UP000077363"/>
    </source>
</evidence>
<dbReference type="STRING" id="1182568.SU48_08450"/>
<dbReference type="KEGG" id="dpu:SU48_08450"/>
<reference evidence="1 2" key="1">
    <citation type="submission" date="2015-01" db="EMBL/GenBank/DDBJ databases">
        <title>Deinococcus puniceus/DY1/ whole genome sequencing.</title>
        <authorList>
            <person name="Kim M.K."/>
            <person name="Srinivasan S."/>
            <person name="Lee J.-J."/>
        </authorList>
    </citation>
    <scope>NUCLEOTIDE SEQUENCE [LARGE SCALE GENOMIC DNA]</scope>
    <source>
        <strain evidence="1 2">DY1</strain>
    </source>
</reference>
<dbReference type="AlphaFoldDB" id="A0A172T9X0"/>
<organism evidence="1 2">
    <name type="scientific">Deinococcus puniceus</name>
    <dbReference type="NCBI Taxonomy" id="1182568"/>
    <lineage>
        <taxon>Bacteria</taxon>
        <taxon>Thermotogati</taxon>
        <taxon>Deinococcota</taxon>
        <taxon>Deinococci</taxon>
        <taxon>Deinococcales</taxon>
        <taxon>Deinococcaceae</taxon>
        <taxon>Deinococcus</taxon>
    </lineage>
</organism>
<protein>
    <submittedName>
        <fullName evidence="1">Uncharacterized protein</fullName>
    </submittedName>
</protein>